<dbReference type="EMBL" id="NGJN01000002">
    <property type="protein sequence ID" value="OZV69725.1"/>
    <property type="molecule type" value="Genomic_DNA"/>
</dbReference>
<dbReference type="AlphaFoldDB" id="A0A265UWP1"/>
<keyword evidence="2" id="KW-1185">Reference proteome</keyword>
<reference evidence="1 2" key="1">
    <citation type="submission" date="2017-05" db="EMBL/GenBank/DDBJ databases">
        <title>The draft genome sequence of Idiomarina salinarum WNB302.</title>
        <authorList>
            <person name="Sun Y."/>
            <person name="Chen B."/>
            <person name="Du Z."/>
        </authorList>
    </citation>
    <scope>NUCLEOTIDE SEQUENCE [LARGE SCALE GENOMIC DNA]</scope>
    <source>
        <strain evidence="1 2">WNB302</strain>
    </source>
</reference>
<comment type="caution">
    <text evidence="1">The sequence shown here is derived from an EMBL/GenBank/DDBJ whole genome shotgun (WGS) entry which is preliminary data.</text>
</comment>
<evidence type="ECO:0000313" key="1">
    <source>
        <dbReference type="EMBL" id="OZV69725.1"/>
    </source>
</evidence>
<dbReference type="OrthoDB" id="1454151at2"/>
<sequence length="144" mass="16598">MNRHKYAEDISNLDCDCPPSENYVEEEKVAYRWVHSDIEHPYNFIPVLKIDPNRIDDFDDCDDKCKGYGLSLFNDLKKAENRLTSFLKRKPLLAKTLGNAIAEGTIEKNEGIASESDKRGHFTFHEDESCDLKPKFTIVKQLNS</sequence>
<protein>
    <submittedName>
        <fullName evidence="1">Uncharacterized protein</fullName>
    </submittedName>
</protein>
<organism evidence="1 2">
    <name type="scientific">Winogradskyella aurantia</name>
    <dbReference type="NCBI Taxonomy" id="1915063"/>
    <lineage>
        <taxon>Bacteria</taxon>
        <taxon>Pseudomonadati</taxon>
        <taxon>Bacteroidota</taxon>
        <taxon>Flavobacteriia</taxon>
        <taxon>Flavobacteriales</taxon>
        <taxon>Flavobacteriaceae</taxon>
        <taxon>Winogradskyella</taxon>
    </lineage>
</organism>
<evidence type="ECO:0000313" key="2">
    <source>
        <dbReference type="Proteomes" id="UP000216840"/>
    </source>
</evidence>
<accession>A0A265UWP1</accession>
<proteinExistence type="predicted"/>
<gene>
    <name evidence="1" type="ORF">CA834_03630</name>
</gene>
<name>A0A265UWP1_9FLAO</name>
<dbReference type="Proteomes" id="UP000216840">
    <property type="component" value="Unassembled WGS sequence"/>
</dbReference>
<dbReference type="RefSeq" id="WP_094967317.1">
    <property type="nucleotide sequence ID" value="NZ_NGJN01000002.1"/>
</dbReference>